<dbReference type="EMBL" id="GL629782">
    <property type="protein sequence ID" value="EFX02336.1"/>
    <property type="molecule type" value="Genomic_DNA"/>
</dbReference>
<proteinExistence type="predicted"/>
<protein>
    <submittedName>
        <fullName evidence="1">Uncharacterized protein</fullName>
    </submittedName>
</protein>
<dbReference type="InParanoid" id="F0XJ92"/>
<sequence>MEKGNGPSRERAVYFLRKEQPSVNLALPPVGWHSTVVQPWQMTTVCACEKTVVMVKQPGHLTSMKKERGVGTRVCRRESVSRRIARQPGSLVGAYLELVLLGLSSSAGVEQIDGQSLKSKKSQHVIPVAGRDNDIEIRQLVIPPAAPSPSMRSLAFCSSGERANRLLSPPPL</sequence>
<dbReference type="GeneID" id="25975368"/>
<evidence type="ECO:0000313" key="2">
    <source>
        <dbReference type="Proteomes" id="UP000007796"/>
    </source>
</evidence>
<organism evidence="2">
    <name type="scientific">Grosmannia clavigera (strain kw1407 / UAMH 11150)</name>
    <name type="common">Blue stain fungus</name>
    <name type="synonym">Graphiocladiella clavigera</name>
    <dbReference type="NCBI Taxonomy" id="655863"/>
    <lineage>
        <taxon>Eukaryota</taxon>
        <taxon>Fungi</taxon>
        <taxon>Dikarya</taxon>
        <taxon>Ascomycota</taxon>
        <taxon>Pezizomycotina</taxon>
        <taxon>Sordariomycetes</taxon>
        <taxon>Sordariomycetidae</taxon>
        <taxon>Ophiostomatales</taxon>
        <taxon>Ophiostomataceae</taxon>
        <taxon>Leptographium</taxon>
    </lineage>
</organism>
<dbReference type="Proteomes" id="UP000007796">
    <property type="component" value="Unassembled WGS sequence"/>
</dbReference>
<evidence type="ECO:0000313" key="1">
    <source>
        <dbReference type="EMBL" id="EFX02336.1"/>
    </source>
</evidence>
<dbReference type="HOGENOM" id="CLU_1555422_0_0_1"/>
<keyword evidence="2" id="KW-1185">Reference proteome</keyword>
<accession>F0XJ92</accession>
<reference evidence="1 2" key="1">
    <citation type="journal article" date="2011" name="Proc. Natl. Acad. Sci. U.S.A.">
        <title>Genome and transcriptome analyses of the mountain pine beetle-fungal symbiont Grosmannia clavigera, a lodgepole pine pathogen.</title>
        <authorList>
            <person name="DiGuistini S."/>
            <person name="Wang Y."/>
            <person name="Liao N.Y."/>
            <person name="Taylor G."/>
            <person name="Tanguay P."/>
            <person name="Feau N."/>
            <person name="Henrissat B."/>
            <person name="Chan S.K."/>
            <person name="Hesse-Orce U."/>
            <person name="Alamouti S.M."/>
            <person name="Tsui C.K.M."/>
            <person name="Docking R.T."/>
            <person name="Levasseur A."/>
            <person name="Haridas S."/>
            <person name="Robertson G."/>
            <person name="Birol I."/>
            <person name="Holt R.A."/>
            <person name="Marra M.A."/>
            <person name="Hamelin R.C."/>
            <person name="Hirst M."/>
            <person name="Jones S.J.M."/>
            <person name="Bohlmann J."/>
            <person name="Breuil C."/>
        </authorList>
    </citation>
    <scope>NUCLEOTIDE SEQUENCE [LARGE SCALE GENOMIC DNA]</scope>
    <source>
        <strain evidence="2">kw1407 / UAMH 11150</strain>
    </source>
</reference>
<name>F0XJ92_GROCL</name>
<dbReference type="RefSeq" id="XP_014171818.1">
    <property type="nucleotide sequence ID" value="XM_014316343.1"/>
</dbReference>
<dbReference type="AlphaFoldDB" id="F0XJ92"/>
<gene>
    <name evidence="1" type="ORF">CMQ_2385</name>
</gene>
<dbReference type="OrthoDB" id="10650210at2759"/>